<dbReference type="EMBL" id="MT144203">
    <property type="protein sequence ID" value="QJA50562.1"/>
    <property type="molecule type" value="Genomic_DNA"/>
</dbReference>
<organism evidence="1">
    <name type="scientific">viral metagenome</name>
    <dbReference type="NCBI Taxonomy" id="1070528"/>
    <lineage>
        <taxon>unclassified sequences</taxon>
        <taxon>metagenomes</taxon>
        <taxon>organismal metagenomes</taxon>
    </lineage>
</organism>
<sequence>MTNYFTIKGFNQSAFAELMNSDGRLKVEMPDGATGLTDNQLRATAVPVSQVSGANWSVYVSGAGVSVGATLLNGDGNSLDPRDRNWTIAETVAVAGSLDTVKAVGIARQTNSTAVSDGDNQRIATDDLGRQLTRPIQVRDLITTAYAVLTTGTETTLVSAVVGSYLDLVYIMGANNSDVAVTVDLRAATAGNVVMTLQVPANGTTGIACPVPLPQGDTGNNWTADMGDITGTSVFLTALFSREI</sequence>
<accession>A0A6H1ZSX6</accession>
<gene>
    <name evidence="1" type="ORF">TM448A01817_0003</name>
</gene>
<name>A0A6H1ZSX6_9ZZZZ</name>
<evidence type="ECO:0000313" key="1">
    <source>
        <dbReference type="EMBL" id="QJA50562.1"/>
    </source>
</evidence>
<proteinExistence type="predicted"/>
<protein>
    <submittedName>
        <fullName evidence="1">Uncharacterized protein</fullName>
    </submittedName>
</protein>
<reference evidence="1" key="1">
    <citation type="submission" date="2020-03" db="EMBL/GenBank/DDBJ databases">
        <title>The deep terrestrial virosphere.</title>
        <authorList>
            <person name="Holmfeldt K."/>
            <person name="Nilsson E."/>
            <person name="Simone D."/>
            <person name="Lopez-Fernandez M."/>
            <person name="Wu X."/>
            <person name="de Brujin I."/>
            <person name="Lundin D."/>
            <person name="Andersson A."/>
            <person name="Bertilsson S."/>
            <person name="Dopson M."/>
        </authorList>
    </citation>
    <scope>NUCLEOTIDE SEQUENCE</scope>
    <source>
        <strain evidence="1">TM448A01817</strain>
    </source>
</reference>
<dbReference type="AlphaFoldDB" id="A0A6H1ZSX6"/>